<dbReference type="InterPro" id="IPR011049">
    <property type="entry name" value="Serralysin-like_metalloprot_C"/>
</dbReference>
<gene>
    <name evidence="3" type="ORF">C7I84_21600</name>
</gene>
<comment type="subcellular location">
    <subcellularLocation>
        <location evidence="1">Secreted</location>
    </subcellularLocation>
</comment>
<evidence type="ECO:0000313" key="3">
    <source>
        <dbReference type="EMBL" id="PSJ56161.1"/>
    </source>
</evidence>
<proteinExistence type="predicted"/>
<comment type="caution">
    <text evidence="3">The sequence shown here is derived from an EMBL/GenBank/DDBJ whole genome shotgun (WGS) entry which is preliminary data.</text>
</comment>
<dbReference type="OrthoDB" id="223957at2"/>
<evidence type="ECO:0000313" key="4">
    <source>
        <dbReference type="Proteomes" id="UP000241229"/>
    </source>
</evidence>
<dbReference type="GO" id="GO:0005576">
    <property type="term" value="C:extracellular region"/>
    <property type="evidence" value="ECO:0007669"/>
    <property type="project" value="UniProtKB-SubCell"/>
</dbReference>
<dbReference type="Gene3D" id="2.150.10.10">
    <property type="entry name" value="Serralysin-like metalloprotease, C-terminal"/>
    <property type="match status" value="5"/>
</dbReference>
<dbReference type="RefSeq" id="WP_106774286.1">
    <property type="nucleotide sequence ID" value="NZ_PXYK01000023.1"/>
</dbReference>
<dbReference type="PANTHER" id="PTHR38340:SF1">
    <property type="entry name" value="S-LAYER PROTEIN"/>
    <property type="match status" value="1"/>
</dbReference>
<dbReference type="InterPro" id="IPR018511">
    <property type="entry name" value="Hemolysin-typ_Ca-bd_CS"/>
</dbReference>
<sequence length="562" mass="56409">MAKFEGTEGNDVEPGLLGIVTGLGDDEIYGYGGNDTLIGYAGDDIIEGGAGQDNIIGGVLNVVLNVGEISLSGNDTAIYDTSNAGVTVNLSTTSTIDVEVLGVQIALTNATVGKGGHAEGDILTGITNLRGSNFSDALTGNADANILTGLSGDDDLVGAAGDDTLNGGNGADTLNGGLGNDTMTGGAGNDTYIVNSLLDEVIELAGGGTADRVASSIDWVLGSDDQIEILTTTNSQGTASINLRGNAFAQTITGNDGNNVLHDGGTGPGGSDSQPDTLVGRLGNDTYIVYNSDAVVVERAGEGTDRVAAGVDYKLATGVHVEALSTTSQTAIYEINLTGNRFAQTITGNDGNNVLNDGGAGAADVLRGRDGDDTYFVYNSNDTIIEVAGEGNDTVGTNVDFALSASASVEVMRTTSSQGVSGIDLTGNNFAQEIFGNAGANRLDGKGGSDTLTGGAGPDTYVFSSALGAGNVDTINGFSVVSDTIELENAIFTVLTTGTLAAGAFRANATGLAQDSSDRIIYDTDSGALFYDADGSGSGSSAIQFATLTPGLSLTNADFSVA</sequence>
<dbReference type="GO" id="GO:0005509">
    <property type="term" value="F:calcium ion binding"/>
    <property type="evidence" value="ECO:0007669"/>
    <property type="project" value="InterPro"/>
</dbReference>
<dbReference type="Pfam" id="PF00353">
    <property type="entry name" value="HemolysinCabind"/>
    <property type="match status" value="4"/>
</dbReference>
<dbReference type="PRINTS" id="PR00313">
    <property type="entry name" value="CABNDNGRPT"/>
</dbReference>
<dbReference type="InterPro" id="IPR001343">
    <property type="entry name" value="Hemolysn_Ca-bd"/>
</dbReference>
<dbReference type="SUPFAM" id="SSF51120">
    <property type="entry name" value="beta-Roll"/>
    <property type="match status" value="3"/>
</dbReference>
<accession>A0A2P7S114</accession>
<keyword evidence="4" id="KW-1185">Reference proteome</keyword>
<keyword evidence="2" id="KW-0964">Secreted</keyword>
<dbReference type="PANTHER" id="PTHR38340">
    <property type="entry name" value="S-LAYER PROTEIN"/>
    <property type="match status" value="1"/>
</dbReference>
<evidence type="ECO:0000256" key="1">
    <source>
        <dbReference type="ARBA" id="ARBA00004613"/>
    </source>
</evidence>
<dbReference type="AlphaFoldDB" id="A0A2P7S114"/>
<dbReference type="PROSITE" id="PS00330">
    <property type="entry name" value="HEMOLYSIN_CALCIUM"/>
    <property type="match status" value="3"/>
</dbReference>
<name>A0A2P7S114_9HYPH</name>
<reference evidence="3 4" key="1">
    <citation type="submission" date="2018-03" db="EMBL/GenBank/DDBJ databases">
        <title>The draft genome of Mesorhizobium sp. 6GN-30.</title>
        <authorList>
            <person name="Liu L."/>
            <person name="Li L."/>
            <person name="Wang T."/>
            <person name="Zhang X."/>
            <person name="Liang L."/>
        </authorList>
    </citation>
    <scope>NUCLEOTIDE SEQUENCE [LARGE SCALE GENOMIC DNA]</scope>
    <source>
        <strain evidence="3 4">6GN30</strain>
    </source>
</reference>
<evidence type="ECO:0000256" key="2">
    <source>
        <dbReference type="ARBA" id="ARBA00022525"/>
    </source>
</evidence>
<dbReference type="Proteomes" id="UP000241229">
    <property type="component" value="Unassembled WGS sequence"/>
</dbReference>
<dbReference type="InterPro" id="IPR050557">
    <property type="entry name" value="RTX_toxin/Mannuronan_C5-epim"/>
</dbReference>
<protein>
    <submittedName>
        <fullName evidence="3">Calcium-binding protein</fullName>
    </submittedName>
</protein>
<dbReference type="EMBL" id="PXYK01000023">
    <property type="protein sequence ID" value="PSJ56161.1"/>
    <property type="molecule type" value="Genomic_DNA"/>
</dbReference>
<organism evidence="3 4">
    <name type="scientific">Kumtagia ephedrae</name>
    <dbReference type="NCBI Taxonomy" id="2116701"/>
    <lineage>
        <taxon>Bacteria</taxon>
        <taxon>Pseudomonadati</taxon>
        <taxon>Pseudomonadota</taxon>
        <taxon>Alphaproteobacteria</taxon>
        <taxon>Hyphomicrobiales</taxon>
        <taxon>Phyllobacteriaceae</taxon>
        <taxon>Kumtagia</taxon>
    </lineage>
</organism>